<evidence type="ECO:0000313" key="4">
    <source>
        <dbReference type="Proteomes" id="UP000479710"/>
    </source>
</evidence>
<gene>
    <name evidence="3" type="ORF">E2562_025481</name>
</gene>
<dbReference type="Proteomes" id="UP000479710">
    <property type="component" value="Unassembled WGS sequence"/>
</dbReference>
<name>A0A6G1CH08_9ORYZ</name>
<keyword evidence="4" id="KW-1185">Reference proteome</keyword>
<dbReference type="EMBL" id="SPHZ02000009">
    <property type="protein sequence ID" value="KAF0899915.1"/>
    <property type="molecule type" value="Genomic_DNA"/>
</dbReference>
<proteinExistence type="predicted"/>
<feature type="signal peptide" evidence="2">
    <location>
        <begin position="1"/>
        <end position="21"/>
    </location>
</feature>
<reference evidence="3 4" key="1">
    <citation type="submission" date="2019-11" db="EMBL/GenBank/DDBJ databases">
        <title>Whole genome sequence of Oryza granulata.</title>
        <authorList>
            <person name="Li W."/>
        </authorList>
    </citation>
    <scope>NUCLEOTIDE SEQUENCE [LARGE SCALE GENOMIC DNA]</scope>
    <source>
        <strain evidence="4">cv. Menghai</strain>
        <tissue evidence="3">Leaf</tissue>
    </source>
</reference>
<keyword evidence="2" id="KW-0732">Signal</keyword>
<feature type="region of interest" description="Disordered" evidence="1">
    <location>
        <begin position="39"/>
        <end position="89"/>
    </location>
</feature>
<evidence type="ECO:0000313" key="3">
    <source>
        <dbReference type="EMBL" id="KAF0899915.1"/>
    </source>
</evidence>
<organism evidence="3 4">
    <name type="scientific">Oryza meyeriana var. granulata</name>
    <dbReference type="NCBI Taxonomy" id="110450"/>
    <lineage>
        <taxon>Eukaryota</taxon>
        <taxon>Viridiplantae</taxon>
        <taxon>Streptophyta</taxon>
        <taxon>Embryophyta</taxon>
        <taxon>Tracheophyta</taxon>
        <taxon>Spermatophyta</taxon>
        <taxon>Magnoliopsida</taxon>
        <taxon>Liliopsida</taxon>
        <taxon>Poales</taxon>
        <taxon>Poaceae</taxon>
        <taxon>BOP clade</taxon>
        <taxon>Oryzoideae</taxon>
        <taxon>Oryzeae</taxon>
        <taxon>Oryzinae</taxon>
        <taxon>Oryza</taxon>
        <taxon>Oryza meyeriana</taxon>
    </lineage>
</organism>
<accession>A0A6G1CH08</accession>
<evidence type="ECO:0000256" key="1">
    <source>
        <dbReference type="SAM" id="MobiDB-lite"/>
    </source>
</evidence>
<comment type="caution">
    <text evidence="3">The sequence shown here is derived from an EMBL/GenBank/DDBJ whole genome shotgun (WGS) entry which is preliminary data.</text>
</comment>
<evidence type="ECO:0000256" key="2">
    <source>
        <dbReference type="SAM" id="SignalP"/>
    </source>
</evidence>
<dbReference type="AlphaFoldDB" id="A0A6G1CH08"/>
<protein>
    <submittedName>
        <fullName evidence="3">Uncharacterized protein</fullName>
    </submittedName>
</protein>
<feature type="chain" id="PRO_5026274269" evidence="2">
    <location>
        <begin position="22"/>
        <end position="89"/>
    </location>
</feature>
<sequence length="89" mass="10252">MTKMKFKKLLLHLPRERLLLALGLVWIKLNLDDMVEIEDADGANDEETNRDTAGDNLGEDMDIAEHGGPSQQEDDNERLDEPEPWEFYP</sequence>
<feature type="compositionally biased region" description="Acidic residues" evidence="1">
    <location>
        <begin position="72"/>
        <end position="89"/>
    </location>
</feature>